<dbReference type="SUPFAM" id="SSF88659">
    <property type="entry name" value="Sigma3 and sigma4 domains of RNA polymerase sigma factors"/>
    <property type="match status" value="1"/>
</dbReference>
<evidence type="ECO:0000256" key="1">
    <source>
        <dbReference type="ARBA" id="ARBA00023015"/>
    </source>
</evidence>
<dbReference type="GO" id="GO:0003677">
    <property type="term" value="F:DNA binding"/>
    <property type="evidence" value="ECO:0007669"/>
    <property type="project" value="UniProtKB-KW"/>
</dbReference>
<evidence type="ECO:0000313" key="8">
    <source>
        <dbReference type="Proteomes" id="UP000295781"/>
    </source>
</evidence>
<organism evidence="7 8">
    <name type="scientific">Sorangium cellulosum</name>
    <name type="common">Polyangium cellulosum</name>
    <dbReference type="NCBI Taxonomy" id="56"/>
    <lineage>
        <taxon>Bacteria</taxon>
        <taxon>Pseudomonadati</taxon>
        <taxon>Myxococcota</taxon>
        <taxon>Polyangia</taxon>
        <taxon>Polyangiales</taxon>
        <taxon>Polyangiaceae</taxon>
        <taxon>Sorangium</taxon>
    </lineage>
</organism>
<dbReference type="Proteomes" id="UP000295781">
    <property type="component" value="Chromosome"/>
</dbReference>
<dbReference type="RefSeq" id="WP_242515542.1">
    <property type="nucleotide sequence ID" value="NZ_CP012670.1"/>
</dbReference>
<dbReference type="EMBL" id="CP012670">
    <property type="protein sequence ID" value="AUX26737.1"/>
    <property type="molecule type" value="Genomic_DNA"/>
</dbReference>
<evidence type="ECO:0000256" key="4">
    <source>
        <dbReference type="ARBA" id="ARBA00023163"/>
    </source>
</evidence>
<dbReference type="GO" id="GO:0006352">
    <property type="term" value="P:DNA-templated transcription initiation"/>
    <property type="evidence" value="ECO:0007669"/>
    <property type="project" value="InterPro"/>
</dbReference>
<dbReference type="InterPro" id="IPR036388">
    <property type="entry name" value="WH-like_DNA-bd_sf"/>
</dbReference>
<dbReference type="Pfam" id="PF08281">
    <property type="entry name" value="Sigma70_r4_2"/>
    <property type="match status" value="1"/>
</dbReference>
<sequence length="239" mass="27131">MSVSFLRRLLRGFGVASSDLEDVLQDVLIAVYGSLDTFDASRLLRAIQGGLLDLDEHAEEEEEEEEEDERVPFEAVIPQLGSIRTRRAWSPLYSWLFGIAWRQVSHYRERAYRRRELPMGLQNNPIFAGVDVRPGQEAQAAAKDRAEVVDALLGSLVPQRRVVLVMHDMLDIPVVDIARELKINENTAQNRLRLAREDFQAAVKRLSPEQRSALRLGDRPFAAEAKAPRRPAPRRGEGR</sequence>
<keyword evidence="2" id="KW-0731">Sigma factor</keyword>
<dbReference type="AlphaFoldDB" id="A0A4P2QAP0"/>
<dbReference type="Gene3D" id="1.10.10.10">
    <property type="entry name" value="Winged helix-like DNA-binding domain superfamily/Winged helix DNA-binding domain"/>
    <property type="match status" value="1"/>
</dbReference>
<dbReference type="GO" id="GO:0016987">
    <property type="term" value="F:sigma factor activity"/>
    <property type="evidence" value="ECO:0007669"/>
    <property type="project" value="UniProtKB-KW"/>
</dbReference>
<keyword evidence="1" id="KW-0805">Transcription regulation</keyword>
<feature type="domain" description="RNA polymerase sigma factor 70 region 4 type 2" evidence="6">
    <location>
        <begin position="148"/>
        <end position="197"/>
    </location>
</feature>
<keyword evidence="4" id="KW-0804">Transcription</keyword>
<evidence type="ECO:0000256" key="2">
    <source>
        <dbReference type="ARBA" id="ARBA00023082"/>
    </source>
</evidence>
<dbReference type="InterPro" id="IPR039425">
    <property type="entry name" value="RNA_pol_sigma-70-like"/>
</dbReference>
<dbReference type="InterPro" id="IPR013324">
    <property type="entry name" value="RNA_pol_sigma_r3/r4-like"/>
</dbReference>
<evidence type="ECO:0000256" key="5">
    <source>
        <dbReference type="SAM" id="MobiDB-lite"/>
    </source>
</evidence>
<protein>
    <submittedName>
        <fullName evidence="7">ECF family RNA polymerase sigma factor</fullName>
    </submittedName>
</protein>
<gene>
    <name evidence="7" type="ORF">SOCEGT47_073070</name>
</gene>
<accession>A0A4P2QAP0</accession>
<feature type="region of interest" description="Disordered" evidence="5">
    <location>
        <begin position="210"/>
        <end position="239"/>
    </location>
</feature>
<evidence type="ECO:0000313" key="7">
    <source>
        <dbReference type="EMBL" id="AUX26737.1"/>
    </source>
</evidence>
<dbReference type="PANTHER" id="PTHR43133:SF8">
    <property type="entry name" value="RNA POLYMERASE SIGMA FACTOR HI_1459-RELATED"/>
    <property type="match status" value="1"/>
</dbReference>
<dbReference type="InterPro" id="IPR013249">
    <property type="entry name" value="RNA_pol_sigma70_r4_t2"/>
</dbReference>
<evidence type="ECO:0000259" key="6">
    <source>
        <dbReference type="Pfam" id="PF08281"/>
    </source>
</evidence>
<evidence type="ECO:0000256" key="3">
    <source>
        <dbReference type="ARBA" id="ARBA00023125"/>
    </source>
</evidence>
<keyword evidence="3" id="KW-0238">DNA-binding</keyword>
<dbReference type="PANTHER" id="PTHR43133">
    <property type="entry name" value="RNA POLYMERASE ECF-TYPE SIGMA FACTO"/>
    <property type="match status" value="1"/>
</dbReference>
<name>A0A4P2QAP0_SORCE</name>
<reference evidence="7 8" key="1">
    <citation type="submission" date="2015-09" db="EMBL/GenBank/DDBJ databases">
        <title>Sorangium comparison.</title>
        <authorList>
            <person name="Zaburannyi N."/>
            <person name="Bunk B."/>
            <person name="Overmann J."/>
            <person name="Mueller R."/>
        </authorList>
    </citation>
    <scope>NUCLEOTIDE SEQUENCE [LARGE SCALE GENOMIC DNA]</scope>
    <source>
        <strain evidence="7 8">So ceGT47</strain>
    </source>
</reference>
<proteinExistence type="predicted"/>